<proteinExistence type="predicted"/>
<dbReference type="Proteomes" id="UP001165498">
    <property type="component" value="Unassembled WGS sequence"/>
</dbReference>
<dbReference type="InterPro" id="IPR051691">
    <property type="entry name" value="Metab_Enz_Cyan_OpOx_G3PDH"/>
</dbReference>
<dbReference type="PANTHER" id="PTHR42949">
    <property type="entry name" value="ANAEROBIC GLYCEROL-3-PHOSPHATE DEHYDROGENASE SUBUNIT B"/>
    <property type="match status" value="1"/>
</dbReference>
<dbReference type="InterPro" id="IPR041854">
    <property type="entry name" value="BFD-like_2Fe2S-bd_dom_sf"/>
</dbReference>
<keyword evidence="1" id="KW-0560">Oxidoreductase</keyword>
<dbReference type="PRINTS" id="PR00368">
    <property type="entry name" value="FADPNR"/>
</dbReference>
<keyword evidence="4" id="KW-1185">Reference proteome</keyword>
<evidence type="ECO:0000313" key="4">
    <source>
        <dbReference type="Proteomes" id="UP001165498"/>
    </source>
</evidence>
<evidence type="ECO:0000313" key="3">
    <source>
        <dbReference type="EMBL" id="MCQ4164002.1"/>
    </source>
</evidence>
<dbReference type="Gene3D" id="1.10.10.1100">
    <property type="entry name" value="BFD-like [2Fe-2S]-binding domain"/>
    <property type="match status" value="1"/>
</dbReference>
<dbReference type="InterPro" id="IPR023753">
    <property type="entry name" value="FAD/NAD-binding_dom"/>
</dbReference>
<reference evidence="3" key="1">
    <citation type="submission" date="2022-07" db="EMBL/GenBank/DDBJ databases">
        <title>Tahibacter sp., a new gammaproteobacterium isolated from the silt sample collected at pig farm.</title>
        <authorList>
            <person name="Chen H."/>
        </authorList>
    </citation>
    <scope>NUCLEOTIDE SEQUENCE</scope>
    <source>
        <strain evidence="3">P2K</strain>
    </source>
</reference>
<dbReference type="PANTHER" id="PTHR42949:SF3">
    <property type="entry name" value="ANAEROBIC GLYCEROL-3-PHOSPHATE DEHYDROGENASE SUBUNIT B"/>
    <property type="match status" value="1"/>
</dbReference>
<gene>
    <name evidence="3" type="ORF">NM961_04695</name>
</gene>
<evidence type="ECO:0000259" key="2">
    <source>
        <dbReference type="Pfam" id="PF07992"/>
    </source>
</evidence>
<organism evidence="3 4">
    <name type="scientific">Tahibacter harae</name>
    <dbReference type="NCBI Taxonomy" id="2963937"/>
    <lineage>
        <taxon>Bacteria</taxon>
        <taxon>Pseudomonadati</taxon>
        <taxon>Pseudomonadota</taxon>
        <taxon>Gammaproteobacteria</taxon>
        <taxon>Lysobacterales</taxon>
        <taxon>Rhodanobacteraceae</taxon>
        <taxon>Tahibacter</taxon>
    </lineage>
</organism>
<dbReference type="InterPro" id="IPR017224">
    <property type="entry name" value="Opine_Oxase_asu/HCN_bsu"/>
</dbReference>
<dbReference type="EMBL" id="JANFQO010000003">
    <property type="protein sequence ID" value="MCQ4164002.1"/>
    <property type="molecule type" value="Genomic_DNA"/>
</dbReference>
<accession>A0ABT1QNI8</accession>
<dbReference type="Gene3D" id="3.50.50.60">
    <property type="entry name" value="FAD/NAD(P)-binding domain"/>
    <property type="match status" value="2"/>
</dbReference>
<dbReference type="PRINTS" id="PR00469">
    <property type="entry name" value="PNDRDTASEII"/>
</dbReference>
<feature type="domain" description="FAD/NAD(P)-binding" evidence="2">
    <location>
        <begin position="7"/>
        <end position="299"/>
    </location>
</feature>
<protein>
    <submittedName>
        <fullName evidence="3">NAD(P)/FAD-dependent oxidoreductase</fullName>
    </submittedName>
</protein>
<name>A0ABT1QNI8_9GAMM</name>
<dbReference type="RefSeq" id="WP_255912202.1">
    <property type="nucleotide sequence ID" value="NZ_JANFQO010000003.1"/>
</dbReference>
<sequence>MRELRTEILVVGAGPAGIAAAVSAERAGARALLVDMQAEPGGQIWRGQWNKATDPAARQWLGALRASPVETRYGLRLIDLPAPGLAVFDGDSGPLRVRCERLVIAGGARERLLPFPGWTLPGVFGAGGLQVLAKNGWPVAGQRIVIAGSGPLLLAAAATLRGLGAKIVRIAEQTGWRDLAGFGAGLLRHPRKLAQAAGLARRLAGVRYRGNTWVAHADGDDRVRSVTLASGSHREQIHCDALAVGFGLLPNTDIARALGCELRDGAVWVDGHQHTSVAGVYCAGEGTGIGGVDQALAQGEIAGCAAAGRAELAGAALARRRQSDRFAANLRRHFVLRDELRRLAEPDTVLCRCENVRYGAAATCTGTREARLQLRLGMGHCQGRICGAATEFLFGWNAATPRPPLAPASLACFTATSSSENPPQDPT</sequence>
<evidence type="ECO:0000256" key="1">
    <source>
        <dbReference type="ARBA" id="ARBA00023002"/>
    </source>
</evidence>
<dbReference type="Pfam" id="PF07992">
    <property type="entry name" value="Pyr_redox_2"/>
    <property type="match status" value="1"/>
</dbReference>
<dbReference type="PIRSF" id="PIRSF037495">
    <property type="entry name" value="Opine_OX_OoxA/HcnB"/>
    <property type="match status" value="1"/>
</dbReference>
<dbReference type="SUPFAM" id="SSF51905">
    <property type="entry name" value="FAD/NAD(P)-binding domain"/>
    <property type="match status" value="1"/>
</dbReference>
<dbReference type="InterPro" id="IPR036188">
    <property type="entry name" value="FAD/NAD-bd_sf"/>
</dbReference>
<comment type="caution">
    <text evidence="3">The sequence shown here is derived from an EMBL/GenBank/DDBJ whole genome shotgun (WGS) entry which is preliminary data.</text>
</comment>